<evidence type="ECO:0000259" key="2">
    <source>
        <dbReference type="PROSITE" id="PS50097"/>
    </source>
</evidence>
<accession>A0A8H3F5G4</accession>
<dbReference type="InterPro" id="IPR011333">
    <property type="entry name" value="SKP1/BTB/POZ_sf"/>
</dbReference>
<dbReference type="PANTHER" id="PTHR47843">
    <property type="entry name" value="BTB DOMAIN-CONTAINING PROTEIN-RELATED"/>
    <property type="match status" value="1"/>
</dbReference>
<dbReference type="PROSITE" id="PS50097">
    <property type="entry name" value="BTB"/>
    <property type="match status" value="1"/>
</dbReference>
<comment type="caution">
    <text evidence="3">The sequence shown here is derived from an EMBL/GenBank/DDBJ whole genome shotgun (WGS) entry which is preliminary data.</text>
</comment>
<keyword evidence="4" id="KW-1185">Reference proteome</keyword>
<protein>
    <recommendedName>
        <fullName evidence="2">BTB domain-containing protein</fullName>
    </recommendedName>
</protein>
<reference evidence="3" key="1">
    <citation type="submission" date="2021-03" db="EMBL/GenBank/DDBJ databases">
        <authorList>
            <person name="Tagirdzhanova G."/>
        </authorList>
    </citation>
    <scope>NUCLEOTIDE SEQUENCE</scope>
</reference>
<dbReference type="Pfam" id="PF00651">
    <property type="entry name" value="BTB"/>
    <property type="match status" value="1"/>
</dbReference>
<proteinExistence type="predicted"/>
<feature type="region of interest" description="Disordered" evidence="1">
    <location>
        <begin position="55"/>
        <end position="84"/>
    </location>
</feature>
<feature type="domain" description="BTB" evidence="2">
    <location>
        <begin position="117"/>
        <end position="166"/>
    </location>
</feature>
<feature type="region of interest" description="Disordered" evidence="1">
    <location>
        <begin position="1"/>
        <end position="23"/>
    </location>
</feature>
<dbReference type="Proteomes" id="UP000664203">
    <property type="component" value="Unassembled WGS sequence"/>
</dbReference>
<organism evidence="3 4">
    <name type="scientific">Alectoria fallacina</name>
    <dbReference type="NCBI Taxonomy" id="1903189"/>
    <lineage>
        <taxon>Eukaryota</taxon>
        <taxon>Fungi</taxon>
        <taxon>Dikarya</taxon>
        <taxon>Ascomycota</taxon>
        <taxon>Pezizomycotina</taxon>
        <taxon>Lecanoromycetes</taxon>
        <taxon>OSLEUM clade</taxon>
        <taxon>Lecanoromycetidae</taxon>
        <taxon>Lecanorales</taxon>
        <taxon>Lecanorineae</taxon>
        <taxon>Parmeliaceae</taxon>
        <taxon>Alectoria</taxon>
    </lineage>
</organism>
<feature type="compositionally biased region" description="Basic and acidic residues" evidence="1">
    <location>
        <begin position="56"/>
        <end position="68"/>
    </location>
</feature>
<dbReference type="CDD" id="cd18186">
    <property type="entry name" value="BTB_POZ_ZBTB_KLHL-like"/>
    <property type="match status" value="1"/>
</dbReference>
<evidence type="ECO:0000313" key="4">
    <source>
        <dbReference type="Proteomes" id="UP000664203"/>
    </source>
</evidence>
<dbReference type="Gene3D" id="3.30.710.10">
    <property type="entry name" value="Potassium Channel Kv1.1, Chain A"/>
    <property type="match status" value="1"/>
</dbReference>
<dbReference type="EMBL" id="CAJPDR010000116">
    <property type="protein sequence ID" value="CAF9918897.1"/>
    <property type="molecule type" value="Genomic_DNA"/>
</dbReference>
<name>A0A8H3F5G4_9LECA</name>
<sequence length="189" mass="20954">MKLDSKISMSDVSDGFSRPTGSQAKPAFANTLILGRQIQKGVSTSSPPSIVVTPLAEKERKGTGEEGAAKSSPQVTFESNGHSAGHRNRRQRLLLYGTVFTTVNTFCIQSISDFTRFQVHKALISSYSKYFSATFNGYFNEAANSVVVLPLDSHRTFEIMHTWLYTYNFTQTLEGKDAAYSMLQLVDVF</sequence>
<dbReference type="OrthoDB" id="194443at2759"/>
<dbReference type="AlphaFoldDB" id="A0A8H3F5G4"/>
<dbReference type="PANTHER" id="PTHR47843:SF2">
    <property type="entry name" value="BTB DOMAIN-CONTAINING PROTEIN"/>
    <property type="match status" value="1"/>
</dbReference>
<dbReference type="SUPFAM" id="SSF54695">
    <property type="entry name" value="POZ domain"/>
    <property type="match status" value="1"/>
</dbReference>
<gene>
    <name evidence="3" type="ORF">ALECFALPRED_000883</name>
</gene>
<feature type="compositionally biased region" description="Polar residues" evidence="1">
    <location>
        <begin position="71"/>
        <end position="82"/>
    </location>
</feature>
<dbReference type="InterPro" id="IPR000210">
    <property type="entry name" value="BTB/POZ_dom"/>
</dbReference>
<evidence type="ECO:0000313" key="3">
    <source>
        <dbReference type="EMBL" id="CAF9918897.1"/>
    </source>
</evidence>
<evidence type="ECO:0000256" key="1">
    <source>
        <dbReference type="SAM" id="MobiDB-lite"/>
    </source>
</evidence>